<reference evidence="2 3" key="1">
    <citation type="journal article" date="2021" name="Angew. Chem. Int. Ed. Engl.">
        <title>A novel family of nonribosomal peptides modulate collective behavior in Pseudovibrio bacteria isolated from marine sponges.</title>
        <authorList>
            <person name="Ioca L.P."/>
            <person name="Dai Y."/>
            <person name="Kunakom S."/>
            <person name="Diaz-Espinosa J."/>
            <person name="Krunic A."/>
            <person name="Crnkovic C.M."/>
            <person name="Orjala J."/>
            <person name="Sanchez L.M."/>
            <person name="Ferreira A.G."/>
            <person name="Berlinck R.G.S."/>
            <person name="Eustaquio A.S."/>
        </authorList>
    </citation>
    <scope>NUCLEOTIDE SEQUENCE [LARGE SCALE GENOMIC DNA]</scope>
    <source>
        <strain evidence="2 3">Ab134</strain>
    </source>
</reference>
<dbReference type="Proteomes" id="UP000680706">
    <property type="component" value="Chromosome"/>
</dbReference>
<organism evidence="2 3">
    <name type="scientific">Pseudovibrio brasiliensis</name>
    <dbReference type="NCBI Taxonomy" id="1898042"/>
    <lineage>
        <taxon>Bacteria</taxon>
        <taxon>Pseudomonadati</taxon>
        <taxon>Pseudomonadota</taxon>
        <taxon>Alphaproteobacteria</taxon>
        <taxon>Hyphomicrobiales</taxon>
        <taxon>Stappiaceae</taxon>
        <taxon>Pseudovibrio</taxon>
    </lineage>
</organism>
<sequence>MAALNNVYQIFKGTSFLLNSSRNQTPNAASDVQISYIDHPSAEDLYSTLLIPKNLFNGSSEQKVFRGEKLIGSEEDNWCSLVPSSQRSGAFLDYYSYSDEAMFRRLADFYIHACDQGLPLPFVPANIHDELFASRNRSVQQSIGSGHIDRWLKNELLELLALAQHHGVKTPLLDWSRSPLVALNFAALGAVDDMISLIRRKADGGQDAADSQFNLGQKKIAIWVLSTTECIKIAHAASGETSAYDFRIVTPPTQANPNIVAQKGCFTWHNVMGSKPLIYNAEYVESLKSHDLETAVLRNFEIAKQTQKDGLPASPSSILECHTLNYSEVPELYWYLSESEVPPSALYPGFDGCATEARRFEEANYIRGVAWKP</sequence>
<feature type="domain" description="FRG" evidence="1">
    <location>
        <begin position="59"/>
        <end position="196"/>
    </location>
</feature>
<name>A0ABX8AKD0_9HYPH</name>
<dbReference type="RefSeq" id="WP_075697898.1">
    <property type="nucleotide sequence ID" value="NZ_CP074126.1"/>
</dbReference>
<dbReference type="InterPro" id="IPR014966">
    <property type="entry name" value="FRG-dom"/>
</dbReference>
<gene>
    <name evidence="2" type="ORF">KGB56_18165</name>
</gene>
<proteinExistence type="predicted"/>
<accession>A0ABX8AKD0</accession>
<dbReference type="SMART" id="SM00901">
    <property type="entry name" value="FRG"/>
    <property type="match status" value="1"/>
</dbReference>
<keyword evidence="3" id="KW-1185">Reference proteome</keyword>
<evidence type="ECO:0000313" key="3">
    <source>
        <dbReference type="Proteomes" id="UP000680706"/>
    </source>
</evidence>
<dbReference type="Pfam" id="PF08867">
    <property type="entry name" value="FRG"/>
    <property type="match status" value="1"/>
</dbReference>
<dbReference type="EMBL" id="CP074126">
    <property type="protein sequence ID" value="QUS55245.1"/>
    <property type="molecule type" value="Genomic_DNA"/>
</dbReference>
<protein>
    <submittedName>
        <fullName evidence="2">FRG domain-containing protein</fullName>
    </submittedName>
</protein>
<evidence type="ECO:0000259" key="1">
    <source>
        <dbReference type="SMART" id="SM00901"/>
    </source>
</evidence>
<evidence type="ECO:0000313" key="2">
    <source>
        <dbReference type="EMBL" id="QUS55245.1"/>
    </source>
</evidence>